<dbReference type="Proteomes" id="UP001420932">
    <property type="component" value="Unassembled WGS sequence"/>
</dbReference>
<feature type="compositionally biased region" description="Basic and acidic residues" evidence="1">
    <location>
        <begin position="74"/>
        <end position="93"/>
    </location>
</feature>
<protein>
    <submittedName>
        <fullName evidence="2">Uncharacterized protein</fullName>
    </submittedName>
</protein>
<gene>
    <name evidence="2" type="ORF">Syun_025734</name>
</gene>
<feature type="compositionally biased region" description="Low complexity" evidence="1">
    <location>
        <begin position="111"/>
        <end position="120"/>
    </location>
</feature>
<sequence>MISVGSATIASSTCDFRKVVYGEKTLRVLCIGHGGGSLPLFLPTKEQRHRPATREQRRRPGSRGARVRRRRDARRPGRRPEDVDQGRGRRWIREDDEVEAGGVRGRRRRSGGATMRMTMTADRRLEEDDWCE</sequence>
<comment type="caution">
    <text evidence="2">The sequence shown here is derived from an EMBL/GenBank/DDBJ whole genome shotgun (WGS) entry which is preliminary data.</text>
</comment>
<dbReference type="EMBL" id="JBBNAF010000011">
    <property type="protein sequence ID" value="KAK9098689.1"/>
    <property type="molecule type" value="Genomic_DNA"/>
</dbReference>
<name>A0AAP0ESP9_9MAGN</name>
<reference evidence="2 3" key="1">
    <citation type="submission" date="2024-01" db="EMBL/GenBank/DDBJ databases">
        <title>Genome assemblies of Stephania.</title>
        <authorList>
            <person name="Yang L."/>
        </authorList>
    </citation>
    <scope>NUCLEOTIDE SEQUENCE [LARGE SCALE GENOMIC DNA]</scope>
    <source>
        <strain evidence="2">YNDBR</strain>
        <tissue evidence="2">Leaf</tissue>
    </source>
</reference>
<evidence type="ECO:0000256" key="1">
    <source>
        <dbReference type="SAM" id="MobiDB-lite"/>
    </source>
</evidence>
<keyword evidence="3" id="KW-1185">Reference proteome</keyword>
<organism evidence="2 3">
    <name type="scientific">Stephania yunnanensis</name>
    <dbReference type="NCBI Taxonomy" id="152371"/>
    <lineage>
        <taxon>Eukaryota</taxon>
        <taxon>Viridiplantae</taxon>
        <taxon>Streptophyta</taxon>
        <taxon>Embryophyta</taxon>
        <taxon>Tracheophyta</taxon>
        <taxon>Spermatophyta</taxon>
        <taxon>Magnoliopsida</taxon>
        <taxon>Ranunculales</taxon>
        <taxon>Menispermaceae</taxon>
        <taxon>Menispermoideae</taxon>
        <taxon>Cissampelideae</taxon>
        <taxon>Stephania</taxon>
    </lineage>
</organism>
<evidence type="ECO:0000313" key="3">
    <source>
        <dbReference type="Proteomes" id="UP001420932"/>
    </source>
</evidence>
<evidence type="ECO:0000313" key="2">
    <source>
        <dbReference type="EMBL" id="KAK9098689.1"/>
    </source>
</evidence>
<proteinExistence type="predicted"/>
<feature type="region of interest" description="Disordered" evidence="1">
    <location>
        <begin position="34"/>
        <end position="120"/>
    </location>
</feature>
<accession>A0AAP0ESP9</accession>
<feature type="compositionally biased region" description="Basic residues" evidence="1">
    <location>
        <begin position="47"/>
        <end position="73"/>
    </location>
</feature>
<dbReference type="AlphaFoldDB" id="A0AAP0ESP9"/>